<dbReference type="EMBL" id="MGAA01000064">
    <property type="protein sequence ID" value="OGK35391.1"/>
    <property type="molecule type" value="Genomic_DNA"/>
</dbReference>
<dbReference type="Proteomes" id="UP000178853">
    <property type="component" value="Unassembled WGS sequence"/>
</dbReference>
<evidence type="ECO:0000313" key="2">
    <source>
        <dbReference type="EMBL" id="OGK35391.1"/>
    </source>
</evidence>
<feature type="transmembrane region" description="Helical" evidence="1">
    <location>
        <begin position="98"/>
        <end position="124"/>
    </location>
</feature>
<organism evidence="2 3">
    <name type="scientific">Candidatus Roizmanbacteria bacterium RIFCSPHIGHO2_12_FULL_39_8</name>
    <dbReference type="NCBI Taxonomy" id="1802050"/>
    <lineage>
        <taxon>Bacteria</taxon>
        <taxon>Candidatus Roizmaniibacteriota</taxon>
    </lineage>
</organism>
<gene>
    <name evidence="2" type="ORF">A3F60_00560</name>
</gene>
<evidence type="ECO:0000313" key="3">
    <source>
        <dbReference type="Proteomes" id="UP000178853"/>
    </source>
</evidence>
<sequence>MKIQSPLSKKIFLLIFVLGVIIYTFQLYRVAKNYSQSHRFGDEDAHMLGGHLILKGYKPYKDFSGNHQPLTYWLPAAIQKIAPSNTLFPYVGRHRLEVYAYSIVWSIIYLVTFGPFVFFFISIFELLKYVLLGNKVLGEVWALYPFLFLLGTVIKHTLLKKKISNVTLAIFSLATFTSAFSLLPLWPSIGLLNLYLLIANRENRKKIFWQFFPLFLLTIILFVLTPFMDYIQNTFVDNITFVIPNMNKVSSTADYFKMIFLPFNFIYSGSNLVSLTIFFFLLFYPLVLYIFWRIKRLVPFTVILVSLILSNNRTITLKFGDFHILPWIAAFIFIPIVTISFLKEIKKLGKVRKIYFISIIILLMFSFWFNMLNKAEFYGNILLNTTNDISREHYINYSKSVKNGLGIKSIKKDGDRVFGIANDTLAIWVADAELAIPPLESMSWQYDLPRFRKQIFEVFRNNPPEFFLMDSLAPLDGNDAVSKLVVNKLNTDYIRINHLKKPSELYVLKSKIPKVREKQWEEFEYYLFERPALPKGEPNL</sequence>
<name>A0A1F7HW63_9BACT</name>
<feature type="transmembrane region" description="Helical" evidence="1">
    <location>
        <begin position="12"/>
        <end position="31"/>
    </location>
</feature>
<feature type="transmembrane region" description="Helical" evidence="1">
    <location>
        <begin position="354"/>
        <end position="372"/>
    </location>
</feature>
<keyword evidence="1" id="KW-0812">Transmembrane</keyword>
<feature type="transmembrane region" description="Helical" evidence="1">
    <location>
        <begin position="265"/>
        <end position="290"/>
    </location>
</feature>
<feature type="transmembrane region" description="Helical" evidence="1">
    <location>
        <begin position="166"/>
        <end position="186"/>
    </location>
</feature>
<accession>A0A1F7HW63</accession>
<evidence type="ECO:0008006" key="4">
    <source>
        <dbReference type="Google" id="ProtNLM"/>
    </source>
</evidence>
<feature type="transmembrane region" description="Helical" evidence="1">
    <location>
        <begin position="136"/>
        <end position="154"/>
    </location>
</feature>
<proteinExistence type="predicted"/>
<reference evidence="2 3" key="1">
    <citation type="journal article" date="2016" name="Nat. Commun.">
        <title>Thousands of microbial genomes shed light on interconnected biogeochemical processes in an aquifer system.</title>
        <authorList>
            <person name="Anantharaman K."/>
            <person name="Brown C.T."/>
            <person name="Hug L.A."/>
            <person name="Sharon I."/>
            <person name="Castelle C.J."/>
            <person name="Probst A.J."/>
            <person name="Thomas B.C."/>
            <person name="Singh A."/>
            <person name="Wilkins M.J."/>
            <person name="Karaoz U."/>
            <person name="Brodie E.L."/>
            <person name="Williams K.H."/>
            <person name="Hubbard S.S."/>
            <person name="Banfield J.F."/>
        </authorList>
    </citation>
    <scope>NUCLEOTIDE SEQUENCE [LARGE SCALE GENOMIC DNA]</scope>
</reference>
<dbReference type="AlphaFoldDB" id="A0A1F7HW63"/>
<keyword evidence="1" id="KW-1133">Transmembrane helix</keyword>
<feature type="transmembrane region" description="Helical" evidence="1">
    <location>
        <begin position="297"/>
        <end position="316"/>
    </location>
</feature>
<feature type="transmembrane region" description="Helical" evidence="1">
    <location>
        <begin position="322"/>
        <end position="342"/>
    </location>
</feature>
<keyword evidence="1" id="KW-0472">Membrane</keyword>
<feature type="transmembrane region" description="Helical" evidence="1">
    <location>
        <begin position="207"/>
        <end position="228"/>
    </location>
</feature>
<evidence type="ECO:0000256" key="1">
    <source>
        <dbReference type="SAM" id="Phobius"/>
    </source>
</evidence>
<comment type="caution">
    <text evidence="2">The sequence shown here is derived from an EMBL/GenBank/DDBJ whole genome shotgun (WGS) entry which is preliminary data.</text>
</comment>
<protein>
    <recommendedName>
        <fullName evidence="4">Glycosyltransferase RgtA/B/C/D-like domain-containing protein</fullName>
    </recommendedName>
</protein>